<dbReference type="CDD" id="cd06222">
    <property type="entry name" value="RNase_H_like"/>
    <property type="match status" value="1"/>
</dbReference>
<sequence length="309" mass="34576">MHWCDPALQVTPGFKKWNHAISLLLHVCSGITLASLESLALGENLAKRSLTANITCKHCGELETANHVFLHCNFARQVWDLIHLWTTDFKPSDCASFGEALLLTIQLKNLPPLGVTGNIFPWIIWGLWIARNLFVFENRVTTPAELITKSIRNAQEWTMAQANIAQQRPPSSHGLLDHLPLDTLVCFIDAAWQATTQRAGCGWIFFTLQGERLDQGTSIFEHTSTPQMAEELAIRSALLHARTAGYSRICIKSDCQALVASITSKNYPTDLYGITRDIEHLSLSFDFIVFSFIPRNMNFLADSLAVLIL</sequence>
<dbReference type="OrthoDB" id="1092098at2759"/>
<dbReference type="PANTHER" id="PTHR47074">
    <property type="entry name" value="BNAC02G40300D PROTEIN"/>
    <property type="match status" value="1"/>
</dbReference>
<evidence type="ECO:0000259" key="2">
    <source>
        <dbReference type="Pfam" id="PF13966"/>
    </source>
</evidence>
<dbReference type="InterPro" id="IPR044730">
    <property type="entry name" value="RNase_H-like_dom_plant"/>
</dbReference>
<gene>
    <name evidence="4" type="primary">LOC108837698</name>
</gene>
<evidence type="ECO:0000313" key="3">
    <source>
        <dbReference type="Proteomes" id="UP000504610"/>
    </source>
</evidence>
<dbReference type="Pfam" id="PF13966">
    <property type="entry name" value="zf-RVT"/>
    <property type="match status" value="1"/>
</dbReference>
<proteinExistence type="predicted"/>
<protein>
    <submittedName>
        <fullName evidence="4">Uncharacterized protein LOC108837698</fullName>
    </submittedName>
</protein>
<evidence type="ECO:0000313" key="4">
    <source>
        <dbReference type="RefSeq" id="XP_056860200.1"/>
    </source>
</evidence>
<keyword evidence="3" id="KW-1185">Reference proteome</keyword>
<reference evidence="4" key="2">
    <citation type="submission" date="2025-08" db="UniProtKB">
        <authorList>
            <consortium name="RefSeq"/>
        </authorList>
    </citation>
    <scope>IDENTIFICATION</scope>
    <source>
        <tissue evidence="4">Leaf</tissue>
    </source>
</reference>
<feature type="domain" description="RNase H type-1" evidence="1">
    <location>
        <begin position="188"/>
        <end position="305"/>
    </location>
</feature>
<dbReference type="Pfam" id="PF13456">
    <property type="entry name" value="RVT_3"/>
    <property type="match status" value="1"/>
</dbReference>
<dbReference type="GeneID" id="108837698"/>
<dbReference type="GO" id="GO:0003676">
    <property type="term" value="F:nucleic acid binding"/>
    <property type="evidence" value="ECO:0007669"/>
    <property type="project" value="InterPro"/>
</dbReference>
<name>A0A9W3D8M9_RAPSA</name>
<dbReference type="PANTHER" id="PTHR47074:SF49">
    <property type="entry name" value="POLYNUCLEOTIDYL TRANSFERASE, RIBONUCLEASE H-LIKE SUPERFAMILY PROTEIN"/>
    <property type="match status" value="1"/>
</dbReference>
<dbReference type="InterPro" id="IPR026960">
    <property type="entry name" value="RVT-Znf"/>
</dbReference>
<dbReference type="GO" id="GO:0004523">
    <property type="term" value="F:RNA-DNA hybrid ribonuclease activity"/>
    <property type="evidence" value="ECO:0007669"/>
    <property type="project" value="InterPro"/>
</dbReference>
<dbReference type="InterPro" id="IPR002156">
    <property type="entry name" value="RNaseH_domain"/>
</dbReference>
<dbReference type="InterPro" id="IPR036397">
    <property type="entry name" value="RNaseH_sf"/>
</dbReference>
<dbReference type="AlphaFoldDB" id="A0A9W3D8M9"/>
<evidence type="ECO:0000259" key="1">
    <source>
        <dbReference type="Pfam" id="PF13456"/>
    </source>
</evidence>
<dbReference type="Proteomes" id="UP000504610">
    <property type="component" value="Chromosome 2"/>
</dbReference>
<accession>A0A9W3D8M9</accession>
<dbReference type="SUPFAM" id="SSF53098">
    <property type="entry name" value="Ribonuclease H-like"/>
    <property type="match status" value="1"/>
</dbReference>
<dbReference type="InterPro" id="IPR052929">
    <property type="entry name" value="RNase_H-like_EbsB-rel"/>
</dbReference>
<dbReference type="RefSeq" id="XP_056860200.1">
    <property type="nucleotide sequence ID" value="XM_057004220.1"/>
</dbReference>
<feature type="domain" description="Reverse transcriptase zinc-binding" evidence="2">
    <location>
        <begin position="32"/>
        <end position="79"/>
    </location>
</feature>
<reference evidence="3" key="1">
    <citation type="journal article" date="2019" name="Database">
        <title>The radish genome database (RadishGD): an integrated information resource for radish genomics.</title>
        <authorList>
            <person name="Yu H.J."/>
            <person name="Baek S."/>
            <person name="Lee Y.J."/>
            <person name="Cho A."/>
            <person name="Mun J.H."/>
        </authorList>
    </citation>
    <scope>NUCLEOTIDE SEQUENCE [LARGE SCALE GENOMIC DNA]</scope>
    <source>
        <strain evidence="3">cv. WK10039</strain>
    </source>
</reference>
<dbReference type="KEGG" id="rsz:108837698"/>
<dbReference type="InterPro" id="IPR012337">
    <property type="entry name" value="RNaseH-like_sf"/>
</dbReference>
<organism evidence="3 4">
    <name type="scientific">Raphanus sativus</name>
    <name type="common">Radish</name>
    <name type="synonym">Raphanus raphanistrum var. sativus</name>
    <dbReference type="NCBI Taxonomy" id="3726"/>
    <lineage>
        <taxon>Eukaryota</taxon>
        <taxon>Viridiplantae</taxon>
        <taxon>Streptophyta</taxon>
        <taxon>Embryophyta</taxon>
        <taxon>Tracheophyta</taxon>
        <taxon>Spermatophyta</taxon>
        <taxon>Magnoliopsida</taxon>
        <taxon>eudicotyledons</taxon>
        <taxon>Gunneridae</taxon>
        <taxon>Pentapetalae</taxon>
        <taxon>rosids</taxon>
        <taxon>malvids</taxon>
        <taxon>Brassicales</taxon>
        <taxon>Brassicaceae</taxon>
        <taxon>Brassiceae</taxon>
        <taxon>Raphanus</taxon>
    </lineage>
</organism>
<dbReference type="Gene3D" id="3.30.420.10">
    <property type="entry name" value="Ribonuclease H-like superfamily/Ribonuclease H"/>
    <property type="match status" value="1"/>
</dbReference>